<proteinExistence type="predicted"/>
<dbReference type="Gene3D" id="3.80.10.10">
    <property type="entry name" value="Ribonuclease Inhibitor"/>
    <property type="match status" value="3"/>
</dbReference>
<name>A0A6P5X1R2_DURZI</name>
<dbReference type="Proteomes" id="UP000515121">
    <property type="component" value="Unplaced"/>
</dbReference>
<dbReference type="GeneID" id="111279389"/>
<evidence type="ECO:0000313" key="2">
    <source>
        <dbReference type="Proteomes" id="UP000515121"/>
    </source>
</evidence>
<reference evidence="3" key="1">
    <citation type="submission" date="2025-08" db="UniProtKB">
        <authorList>
            <consortium name="RefSeq"/>
        </authorList>
    </citation>
    <scope>IDENTIFICATION</scope>
    <source>
        <tissue evidence="3">Fruit stalk</tissue>
    </source>
</reference>
<dbReference type="GO" id="GO:0006952">
    <property type="term" value="P:defense response"/>
    <property type="evidence" value="ECO:0007669"/>
    <property type="project" value="UniProtKB-KW"/>
</dbReference>
<dbReference type="AlphaFoldDB" id="A0A6P5X1R2"/>
<keyword evidence="1" id="KW-0611">Plant defense</keyword>
<dbReference type="OrthoDB" id="1749024at2759"/>
<dbReference type="KEGG" id="dzi:111279389"/>
<accession>A0A6P5X1R2</accession>
<dbReference type="PANTHER" id="PTHR36766:SF70">
    <property type="entry name" value="DISEASE RESISTANCE PROTEIN RGA4"/>
    <property type="match status" value="1"/>
</dbReference>
<dbReference type="SUPFAM" id="SSF52058">
    <property type="entry name" value="L domain-like"/>
    <property type="match status" value="1"/>
</dbReference>
<sequence>MVRRKAKSSHFSFTRRVGIVRCDKLSGVPVMTRFSSLEILTVRAREELSLIGDGLFPSNLKKLEIQEGRKLSSIPSVEGSIFFLQEHQVEGCHELSKIEEGLVASTCLRDVCTRGCPKLIFINSGSESFLKRLELRRCYELREIGGLSSSTMLEKLLINDCPNLISIPSVNGCSFFLSLSLDGCDGLISLPSGLRAQHSLGKPWLSHPFEDIGIGSLFRRARGIPRSHEFHLFPGRFHLTGKEKTNLSVRSTSTPHSTQQIIDSKLQQALPEWFGNFSSLRSLHITYCENLEHLPSKEAMQHLSNLKKLELRPYSEQLEQFPVPMRSISSLEDLALHGWKKLCCLTDQLQHLTALGQLSIRNFGGVSALPVWLGTSPLFDL</sequence>
<dbReference type="RefSeq" id="XP_022722113.1">
    <property type="nucleotide sequence ID" value="XM_022866378.1"/>
</dbReference>
<dbReference type="InterPro" id="IPR032675">
    <property type="entry name" value="LRR_dom_sf"/>
</dbReference>
<protein>
    <submittedName>
        <fullName evidence="3">Disease resistance protein TAO1-like</fullName>
    </submittedName>
</protein>
<gene>
    <name evidence="3" type="primary">LOC111279389</name>
</gene>
<keyword evidence="2" id="KW-1185">Reference proteome</keyword>
<evidence type="ECO:0000313" key="3">
    <source>
        <dbReference type="RefSeq" id="XP_022722113.1"/>
    </source>
</evidence>
<organism evidence="2 3">
    <name type="scientific">Durio zibethinus</name>
    <name type="common">Durian</name>
    <dbReference type="NCBI Taxonomy" id="66656"/>
    <lineage>
        <taxon>Eukaryota</taxon>
        <taxon>Viridiplantae</taxon>
        <taxon>Streptophyta</taxon>
        <taxon>Embryophyta</taxon>
        <taxon>Tracheophyta</taxon>
        <taxon>Spermatophyta</taxon>
        <taxon>Magnoliopsida</taxon>
        <taxon>eudicotyledons</taxon>
        <taxon>Gunneridae</taxon>
        <taxon>Pentapetalae</taxon>
        <taxon>rosids</taxon>
        <taxon>malvids</taxon>
        <taxon>Malvales</taxon>
        <taxon>Malvaceae</taxon>
        <taxon>Helicteroideae</taxon>
        <taxon>Durio</taxon>
    </lineage>
</organism>
<evidence type="ECO:0000256" key="1">
    <source>
        <dbReference type="ARBA" id="ARBA00022821"/>
    </source>
</evidence>
<dbReference type="PANTHER" id="PTHR36766">
    <property type="entry name" value="PLANT BROAD-SPECTRUM MILDEW RESISTANCE PROTEIN RPW8"/>
    <property type="match status" value="1"/>
</dbReference>